<feature type="transmembrane region" description="Helical" evidence="1">
    <location>
        <begin position="365"/>
        <end position="382"/>
    </location>
</feature>
<dbReference type="AlphaFoldDB" id="A0AAV5RHZ3"/>
<comment type="caution">
    <text evidence="2">The sequence shown here is derived from an EMBL/GenBank/DDBJ whole genome shotgun (WGS) entry which is preliminary data.</text>
</comment>
<keyword evidence="1" id="KW-0812">Transmembrane</keyword>
<evidence type="ECO:0000256" key="1">
    <source>
        <dbReference type="SAM" id="Phobius"/>
    </source>
</evidence>
<dbReference type="GO" id="GO:0042765">
    <property type="term" value="C:GPI-anchor transamidase complex"/>
    <property type="evidence" value="ECO:0007669"/>
    <property type="project" value="InterPro"/>
</dbReference>
<feature type="transmembrane region" description="Helical" evidence="1">
    <location>
        <begin position="394"/>
        <end position="416"/>
    </location>
</feature>
<proteinExistence type="predicted"/>
<sequence>MGLLAILLAKTNQGTFLKRIVGKLPFCSVLCALVGLFLLLYLPVDGQFRKTYFSENALLPHQGQTFFRSSDWVVVNGIRDEIRSYEENGMPDFLKVGLTKNIFEQFDVKVYTHDWSHADGSFGGTNIYGIVRATRGTQNEAAVIAAPWTNMEGRFNEGGVAVLLGLARHFTKWTMLHKNLIFVIPSNSEVALRRWVDAYHTTLQHTAGNIEGAIVLDYASSSDKFQHIDIGFEGLNGQLPNLDLVNTAGHSAMSEFVDISILGSHISRAQSYSTRLHTLFRNIYQQAGAGIVNDYPSAMFSGWHIDAITLRAVEGNRNDITAFGRVCESTFRSINNLLEHFHQSFFFYLLLSPVSFVSIAQYLPSAILVAFSFSLMAFYTVFTVEKAAINSLALLKAIFAYSFLVLSFVGFGYFYAVENMELCLLFLATLSIAVIAIVRFGSDAKMMMRIVVSIILGVLLSTLATINFSLALVLGILLLPLAFVGPNMHDKLNSVLLMISNPVVVTTVVGGEAFGLLPGEFIDKMVEGYIELNSWTWLIVCAIYLPAWTAASCICI</sequence>
<protein>
    <submittedName>
        <fullName evidence="2">GPI-anchor transamidase subunit</fullName>
    </submittedName>
</protein>
<dbReference type="Gene3D" id="3.40.630.10">
    <property type="entry name" value="Zn peptidases"/>
    <property type="match status" value="1"/>
</dbReference>
<feature type="transmembrane region" description="Helical" evidence="1">
    <location>
        <begin position="422"/>
        <end position="438"/>
    </location>
</feature>
<dbReference type="EMBL" id="BTGC01000003">
    <property type="protein sequence ID" value="GMM50822.1"/>
    <property type="molecule type" value="Genomic_DNA"/>
</dbReference>
<feature type="transmembrane region" description="Helical" evidence="1">
    <location>
        <begin position="495"/>
        <end position="517"/>
    </location>
</feature>
<feature type="transmembrane region" description="Helical" evidence="1">
    <location>
        <begin position="20"/>
        <end position="42"/>
    </location>
</feature>
<dbReference type="Pfam" id="PF04114">
    <property type="entry name" value="Gaa1"/>
    <property type="match status" value="1"/>
</dbReference>
<evidence type="ECO:0000313" key="3">
    <source>
        <dbReference type="Proteomes" id="UP001362899"/>
    </source>
</evidence>
<dbReference type="InterPro" id="IPR007246">
    <property type="entry name" value="Gaa1"/>
</dbReference>
<keyword evidence="1" id="KW-0472">Membrane</keyword>
<dbReference type="PANTHER" id="PTHR13304">
    <property type="entry name" value="GLYCOSYLPHOSPHATIDYLINOSITOL ANCHOR ATTACHMENT 1 PROTEIN"/>
    <property type="match status" value="1"/>
</dbReference>
<dbReference type="PANTHER" id="PTHR13304:SF0">
    <property type="entry name" value="GLYCOSYLPHOSPHATIDYLINOSITOL ANCHOR ATTACHMENT 1 PROTEIN"/>
    <property type="match status" value="1"/>
</dbReference>
<feature type="transmembrane region" description="Helical" evidence="1">
    <location>
        <begin position="450"/>
        <end position="483"/>
    </location>
</feature>
<accession>A0AAV5RHZ3</accession>
<dbReference type="GO" id="GO:0016255">
    <property type="term" value="P:attachment of GPI anchor to protein"/>
    <property type="evidence" value="ECO:0007669"/>
    <property type="project" value="TreeGrafter"/>
</dbReference>
<evidence type="ECO:0000313" key="2">
    <source>
        <dbReference type="EMBL" id="GMM50822.1"/>
    </source>
</evidence>
<dbReference type="Proteomes" id="UP001362899">
    <property type="component" value="Unassembled WGS sequence"/>
</dbReference>
<keyword evidence="1" id="KW-1133">Transmembrane helix</keyword>
<gene>
    <name evidence="2" type="ORF">DASB73_017800</name>
</gene>
<feature type="transmembrane region" description="Helical" evidence="1">
    <location>
        <begin position="529"/>
        <end position="548"/>
    </location>
</feature>
<name>A0AAV5RHZ3_STABA</name>
<reference evidence="2 3" key="1">
    <citation type="journal article" date="2023" name="Elife">
        <title>Identification of key yeast species and microbe-microbe interactions impacting larval growth of Drosophila in the wild.</title>
        <authorList>
            <person name="Mure A."/>
            <person name="Sugiura Y."/>
            <person name="Maeda R."/>
            <person name="Honda K."/>
            <person name="Sakurai N."/>
            <person name="Takahashi Y."/>
            <person name="Watada M."/>
            <person name="Katoh T."/>
            <person name="Gotoh A."/>
            <person name="Gotoh Y."/>
            <person name="Taniguchi I."/>
            <person name="Nakamura K."/>
            <person name="Hayashi T."/>
            <person name="Katayama T."/>
            <person name="Uemura T."/>
            <person name="Hattori Y."/>
        </authorList>
    </citation>
    <scope>NUCLEOTIDE SEQUENCE [LARGE SCALE GENOMIC DNA]</scope>
    <source>
        <strain evidence="2 3">SB-73</strain>
    </source>
</reference>
<keyword evidence="3" id="KW-1185">Reference proteome</keyword>
<organism evidence="2 3">
    <name type="scientific">Starmerella bacillaris</name>
    <name type="common">Yeast</name>
    <name type="synonym">Candida zemplinina</name>
    <dbReference type="NCBI Taxonomy" id="1247836"/>
    <lineage>
        <taxon>Eukaryota</taxon>
        <taxon>Fungi</taxon>
        <taxon>Dikarya</taxon>
        <taxon>Ascomycota</taxon>
        <taxon>Saccharomycotina</taxon>
        <taxon>Dipodascomycetes</taxon>
        <taxon>Dipodascales</taxon>
        <taxon>Trichomonascaceae</taxon>
        <taxon>Starmerella</taxon>
    </lineage>
</organism>